<dbReference type="AlphaFoldDB" id="A0A4R4RQ04"/>
<organism evidence="4 5">
    <name type="scientific">Jiangella ureilytica</name>
    <dbReference type="NCBI Taxonomy" id="2530374"/>
    <lineage>
        <taxon>Bacteria</taxon>
        <taxon>Bacillati</taxon>
        <taxon>Actinomycetota</taxon>
        <taxon>Actinomycetes</taxon>
        <taxon>Jiangellales</taxon>
        <taxon>Jiangellaceae</taxon>
        <taxon>Jiangella</taxon>
    </lineage>
</organism>
<dbReference type="PANTHER" id="PTHR43861">
    <property type="entry name" value="TRANS-ACONITATE 2-METHYLTRANSFERASE-RELATED"/>
    <property type="match status" value="1"/>
</dbReference>
<dbReference type="Gene3D" id="3.40.50.150">
    <property type="entry name" value="Vaccinia Virus protein VP39"/>
    <property type="match status" value="1"/>
</dbReference>
<keyword evidence="2" id="KW-0812">Transmembrane</keyword>
<evidence type="ECO:0000313" key="5">
    <source>
        <dbReference type="Proteomes" id="UP000295621"/>
    </source>
</evidence>
<accession>A0A4R4RQ04</accession>
<keyword evidence="2" id="KW-1133">Transmembrane helix</keyword>
<keyword evidence="5" id="KW-1185">Reference proteome</keyword>
<evidence type="ECO:0000313" key="4">
    <source>
        <dbReference type="EMBL" id="TDC51971.1"/>
    </source>
</evidence>
<proteinExistence type="predicted"/>
<comment type="caution">
    <text evidence="4">The sequence shown here is derived from an EMBL/GenBank/DDBJ whole genome shotgun (WGS) entry which is preliminary data.</text>
</comment>
<dbReference type="InterPro" id="IPR029063">
    <property type="entry name" value="SAM-dependent_MTases_sf"/>
</dbReference>
<dbReference type="CDD" id="cd02440">
    <property type="entry name" value="AdoMet_MTases"/>
    <property type="match status" value="1"/>
</dbReference>
<evidence type="ECO:0000259" key="3">
    <source>
        <dbReference type="Pfam" id="PF13649"/>
    </source>
</evidence>
<reference evidence="4 5" key="1">
    <citation type="submission" date="2019-02" db="EMBL/GenBank/DDBJ databases">
        <title>Draft genome sequences of novel Actinobacteria.</title>
        <authorList>
            <person name="Sahin N."/>
            <person name="Ay H."/>
            <person name="Saygin H."/>
        </authorList>
    </citation>
    <scope>NUCLEOTIDE SEQUENCE [LARGE SCALE GENOMIC DNA]</scope>
    <source>
        <strain evidence="4 5">KC603</strain>
    </source>
</reference>
<sequence>MQPTYSDDDVAALYEVLNSWGPGDDFYLGLVMAAASVLDVGCGPGGLLRRAREEGHRGRLCGVDPDVAALDRARLRTDVEWVEGRAAGLAAAGEFDLAVMAGNAFQELREDAELTASLAAIRRALTTGGRFAFDTRNPEVREWEQWRPENGMDVVDHRGRELRVWHDVEAVADGRVTFTETTGTREGTALRVDRGTLRFVDAARLDGLLAAAGFVVEERYGGWDRRPFAPDSRSIITVARAVDG</sequence>
<keyword evidence="1 4" id="KW-0808">Transferase</keyword>
<keyword evidence="4" id="KW-0489">Methyltransferase</keyword>
<keyword evidence="2" id="KW-0472">Membrane</keyword>
<dbReference type="GO" id="GO:0008168">
    <property type="term" value="F:methyltransferase activity"/>
    <property type="evidence" value="ECO:0007669"/>
    <property type="project" value="UniProtKB-KW"/>
</dbReference>
<evidence type="ECO:0000256" key="2">
    <source>
        <dbReference type="SAM" id="Phobius"/>
    </source>
</evidence>
<evidence type="ECO:0000256" key="1">
    <source>
        <dbReference type="ARBA" id="ARBA00022679"/>
    </source>
</evidence>
<gene>
    <name evidence="4" type="ORF">E1212_10185</name>
</gene>
<dbReference type="GO" id="GO:0032259">
    <property type="term" value="P:methylation"/>
    <property type="evidence" value="ECO:0007669"/>
    <property type="project" value="UniProtKB-KW"/>
</dbReference>
<dbReference type="OrthoDB" id="9811589at2"/>
<dbReference type="RefSeq" id="WP_131981939.1">
    <property type="nucleotide sequence ID" value="NZ_SMKL01000018.1"/>
</dbReference>
<name>A0A4R4RQ04_9ACTN</name>
<dbReference type="Proteomes" id="UP000295621">
    <property type="component" value="Unassembled WGS sequence"/>
</dbReference>
<dbReference type="Pfam" id="PF13649">
    <property type="entry name" value="Methyltransf_25"/>
    <property type="match status" value="1"/>
</dbReference>
<dbReference type="SUPFAM" id="SSF53335">
    <property type="entry name" value="S-adenosyl-L-methionine-dependent methyltransferases"/>
    <property type="match status" value="1"/>
</dbReference>
<dbReference type="EMBL" id="SMKL01000018">
    <property type="protein sequence ID" value="TDC51971.1"/>
    <property type="molecule type" value="Genomic_DNA"/>
</dbReference>
<dbReference type="InterPro" id="IPR041698">
    <property type="entry name" value="Methyltransf_25"/>
</dbReference>
<feature type="transmembrane region" description="Helical" evidence="2">
    <location>
        <begin position="26"/>
        <end position="48"/>
    </location>
</feature>
<protein>
    <submittedName>
        <fullName evidence="4">Class I SAM-dependent methyltransferase</fullName>
    </submittedName>
</protein>
<feature type="domain" description="Methyltransferase" evidence="3">
    <location>
        <begin position="37"/>
        <end position="129"/>
    </location>
</feature>